<dbReference type="GO" id="GO:0019806">
    <property type="term" value="F:bromide peroxidase activity"/>
    <property type="evidence" value="ECO:0007669"/>
    <property type="project" value="UniProtKB-EC"/>
</dbReference>
<keyword evidence="4" id="KW-1185">Reference proteome</keyword>
<dbReference type="GO" id="GO:0004806">
    <property type="term" value="F:triacylglycerol lipase activity"/>
    <property type="evidence" value="ECO:0007669"/>
    <property type="project" value="TreeGrafter"/>
</dbReference>
<gene>
    <name evidence="3" type="primary">bpoC_6</name>
    <name evidence="3" type="ORF">NMY3_03687</name>
</gene>
<organism evidence="3 4">
    <name type="scientific">Candidatus Nitrosocosmicus oleophilus</name>
    <dbReference type="NCBI Taxonomy" id="1353260"/>
    <lineage>
        <taxon>Archaea</taxon>
        <taxon>Nitrososphaerota</taxon>
        <taxon>Nitrososphaeria</taxon>
        <taxon>Nitrososphaerales</taxon>
        <taxon>Nitrososphaeraceae</taxon>
        <taxon>Candidatus Nitrosocosmicus</taxon>
    </lineage>
</organism>
<feature type="transmembrane region" description="Helical" evidence="1">
    <location>
        <begin position="12"/>
        <end position="32"/>
    </location>
</feature>
<dbReference type="Gene3D" id="3.40.50.1820">
    <property type="entry name" value="alpha/beta hydrolase"/>
    <property type="match status" value="1"/>
</dbReference>
<name>A0A654M5I7_9ARCH</name>
<dbReference type="InterPro" id="IPR029058">
    <property type="entry name" value="AB_hydrolase_fold"/>
</dbReference>
<accession>A0A654M5I7</accession>
<dbReference type="InterPro" id="IPR000639">
    <property type="entry name" value="Epox_hydrolase-like"/>
</dbReference>
<dbReference type="EC" id="1.11.1.18" evidence="3"/>
<dbReference type="InterPro" id="IPR000073">
    <property type="entry name" value="AB_hydrolase_1"/>
</dbReference>
<dbReference type="GO" id="GO:0046503">
    <property type="term" value="P:glycerolipid catabolic process"/>
    <property type="evidence" value="ECO:0007669"/>
    <property type="project" value="TreeGrafter"/>
</dbReference>
<dbReference type="GeneID" id="60423484"/>
<dbReference type="OrthoDB" id="10682at2157"/>
<dbReference type="Proteomes" id="UP000058925">
    <property type="component" value="Chromosome"/>
</dbReference>
<sequence length="345" mass="37567">MYSYSKIRKDHLFMVAIISTLIFSSMTMGNGFTNIVNGQTNTTQANSTNNVTGLVNTQYIPIQKVHVGDIEMAYKMFGKGDPILLISPAQADMNYWEPSLIDTLSANHTIIVFDNRGVGNTSTGIKPFSIQQFANDTAGLLDALKIQKADVLGYSLGSFIAQQLAVTHPDKVNRLVLIATTCGGKESIPPSPEPQKRVIDVINRIANDTPVTSQEVKALLSDGLGSGWLKLHPNFLETIPIPEVKDLFPSITPDNNLKQFKAALDWEASNWNGVCDELRKISIPTLIITGTDDIIPTQNALIIAGKIPGAWLIQIKDAGHAIPIQYPAEVAEILNTFLTTTSPNN</sequence>
<dbReference type="PRINTS" id="PR00412">
    <property type="entry name" value="EPOXHYDRLASE"/>
</dbReference>
<keyword evidence="1" id="KW-0472">Membrane</keyword>
<dbReference type="PRINTS" id="PR00111">
    <property type="entry name" value="ABHYDROLASE"/>
</dbReference>
<keyword evidence="3" id="KW-0560">Oxidoreductase</keyword>
<reference evidence="4" key="1">
    <citation type="submission" date="2015-10" db="EMBL/GenBank/DDBJ databases">
        <title>Niche specialization of a soil ammonia-oxidizing archaeon, Candidatus Nitrosocosmicus oleophilus.</title>
        <authorList>
            <person name="Jung M.-Y."/>
            <person name="Rhee S.-K."/>
        </authorList>
    </citation>
    <scope>NUCLEOTIDE SEQUENCE [LARGE SCALE GENOMIC DNA]</scope>
    <source>
        <strain evidence="4">MY3</strain>
    </source>
</reference>
<dbReference type="AlphaFoldDB" id="A0A654M5I7"/>
<dbReference type="InterPro" id="IPR050471">
    <property type="entry name" value="AB_hydrolase"/>
</dbReference>
<dbReference type="KEGG" id="taa:NMY3_03687"/>
<dbReference type="PANTHER" id="PTHR43433">
    <property type="entry name" value="HYDROLASE, ALPHA/BETA FOLD FAMILY PROTEIN"/>
    <property type="match status" value="1"/>
</dbReference>
<dbReference type="EMBL" id="CP012850">
    <property type="protein sequence ID" value="ALI37869.1"/>
    <property type="molecule type" value="Genomic_DNA"/>
</dbReference>
<proteinExistence type="predicted"/>
<feature type="domain" description="AB hydrolase-1" evidence="2">
    <location>
        <begin position="91"/>
        <end position="324"/>
    </location>
</feature>
<evidence type="ECO:0000256" key="1">
    <source>
        <dbReference type="SAM" id="Phobius"/>
    </source>
</evidence>
<dbReference type="Pfam" id="PF00561">
    <property type="entry name" value="Abhydrolase_1"/>
    <property type="match status" value="1"/>
</dbReference>
<keyword evidence="1" id="KW-0812">Transmembrane</keyword>
<evidence type="ECO:0000313" key="3">
    <source>
        <dbReference type="EMBL" id="ALI37869.1"/>
    </source>
</evidence>
<dbReference type="RefSeq" id="WP_196816854.1">
    <property type="nucleotide sequence ID" value="NZ_CP012850.1"/>
</dbReference>
<dbReference type="SUPFAM" id="SSF53474">
    <property type="entry name" value="alpha/beta-Hydrolases"/>
    <property type="match status" value="1"/>
</dbReference>
<keyword evidence="1" id="KW-1133">Transmembrane helix</keyword>
<dbReference type="PANTHER" id="PTHR43433:SF5">
    <property type="entry name" value="AB HYDROLASE-1 DOMAIN-CONTAINING PROTEIN"/>
    <property type="match status" value="1"/>
</dbReference>
<evidence type="ECO:0000259" key="2">
    <source>
        <dbReference type="Pfam" id="PF00561"/>
    </source>
</evidence>
<keyword evidence="3" id="KW-0575">Peroxidase</keyword>
<protein>
    <submittedName>
        <fullName evidence="3">Non-heme bromoperoxidase BpoC</fullName>
        <ecNumber evidence="3">1.11.1.18</ecNumber>
    </submittedName>
</protein>
<evidence type="ECO:0000313" key="4">
    <source>
        <dbReference type="Proteomes" id="UP000058925"/>
    </source>
</evidence>